<evidence type="ECO:0000259" key="1">
    <source>
        <dbReference type="Pfam" id="PF04149"/>
    </source>
</evidence>
<accession>A0ABS3U2Y2</accession>
<comment type="caution">
    <text evidence="2">The sequence shown here is derived from an EMBL/GenBank/DDBJ whole genome shotgun (WGS) entry which is preliminary data.</text>
</comment>
<dbReference type="Pfam" id="PF04149">
    <property type="entry name" value="DUF397"/>
    <property type="match status" value="1"/>
</dbReference>
<gene>
    <name evidence="2" type="ORF">J5V16_09880</name>
</gene>
<keyword evidence="3" id="KW-1185">Reference proteome</keyword>
<feature type="domain" description="DUF397" evidence="1">
    <location>
        <begin position="5"/>
        <end position="27"/>
    </location>
</feature>
<reference evidence="2 3" key="1">
    <citation type="submission" date="2021-03" db="EMBL/GenBank/DDBJ databases">
        <title>Glycomyces sp. nov., a novel actinomycete isolated from soil.</title>
        <authorList>
            <person name="Yang X."/>
            <person name="Xu X."/>
        </authorList>
    </citation>
    <scope>NUCLEOTIDE SEQUENCE [LARGE SCALE GENOMIC DNA]</scope>
    <source>
        <strain evidence="2 3">NEAU-S30</strain>
    </source>
</reference>
<organism evidence="2 3">
    <name type="scientific">Glycomyces niveus</name>
    <dbReference type="NCBI Taxonomy" id="2820287"/>
    <lineage>
        <taxon>Bacteria</taxon>
        <taxon>Bacillati</taxon>
        <taxon>Actinomycetota</taxon>
        <taxon>Actinomycetes</taxon>
        <taxon>Glycomycetales</taxon>
        <taxon>Glycomycetaceae</taxon>
        <taxon>Glycomyces</taxon>
    </lineage>
</organism>
<proteinExistence type="predicted"/>
<dbReference type="InterPro" id="IPR007278">
    <property type="entry name" value="DUF397"/>
</dbReference>
<protein>
    <submittedName>
        <fullName evidence="2">DUF397 domain-containing protein</fullName>
    </submittedName>
</protein>
<dbReference type="Proteomes" id="UP000681341">
    <property type="component" value="Unassembled WGS sequence"/>
</dbReference>
<dbReference type="RefSeq" id="WP_208496011.1">
    <property type="nucleotide sequence ID" value="NZ_JAGFNP010000004.1"/>
</dbReference>
<evidence type="ECO:0000313" key="2">
    <source>
        <dbReference type="EMBL" id="MBO3733131.1"/>
    </source>
</evidence>
<name>A0ABS3U2Y2_9ACTN</name>
<dbReference type="EMBL" id="JAGFNP010000004">
    <property type="protein sequence ID" value="MBO3733131.1"/>
    <property type="molecule type" value="Genomic_DNA"/>
</dbReference>
<sequence length="46" mass="5037">MRRFDDPDGTILIYTPNEWQAFVAGARDGELNLAVLAADAEQARAS</sequence>
<evidence type="ECO:0000313" key="3">
    <source>
        <dbReference type="Proteomes" id="UP000681341"/>
    </source>
</evidence>